<dbReference type="PANTHER" id="PTHR42910">
    <property type="entry name" value="TRANSPORTER SCO4007-RELATED"/>
    <property type="match status" value="1"/>
</dbReference>
<feature type="transmembrane region" description="Helical" evidence="6">
    <location>
        <begin position="213"/>
        <end position="235"/>
    </location>
</feature>
<dbReference type="KEGG" id="sgz:C0216_14100"/>
<dbReference type="InterPro" id="IPR011701">
    <property type="entry name" value="MFS"/>
</dbReference>
<dbReference type="Gene3D" id="1.20.1250.20">
    <property type="entry name" value="MFS general substrate transporter like domains"/>
    <property type="match status" value="1"/>
</dbReference>
<feature type="transmembrane region" description="Helical" evidence="6">
    <location>
        <begin position="301"/>
        <end position="321"/>
    </location>
</feature>
<accession>A0A344U0L7</accession>
<dbReference type="InterPro" id="IPR036259">
    <property type="entry name" value="MFS_trans_sf"/>
</dbReference>
<dbReference type="PANTHER" id="PTHR42910:SF1">
    <property type="entry name" value="MAJOR FACILITATOR SUPERFAMILY (MFS) PROFILE DOMAIN-CONTAINING PROTEIN"/>
    <property type="match status" value="1"/>
</dbReference>
<dbReference type="PROSITE" id="PS50850">
    <property type="entry name" value="MFS"/>
    <property type="match status" value="1"/>
</dbReference>
<feature type="transmembrane region" description="Helical" evidence="6">
    <location>
        <begin position="72"/>
        <end position="92"/>
    </location>
</feature>
<evidence type="ECO:0000256" key="4">
    <source>
        <dbReference type="ARBA" id="ARBA00023136"/>
    </source>
</evidence>
<dbReference type="AlphaFoldDB" id="A0A344U0L7"/>
<sequence>MSRRLLLLLAVTGAVAVGNLYFPQAIAPLIADGLGVSPDAASLVVTATQIGYTAGMVLLVPLGDRFPHRSLLVVLLAVTGLALLAAGCAPALPALVAASALIGLATVAAQVISPLAAGLVAPDRRGAVLGALLSGSTGGMLLARAFGGVLGEWLGWRAPYLVAAAVALLLAVVVAYAVPATAPAAADARRPYREFLAEPLRLLRAEPELRRSCFCQAAAFGAFSAVWTSVALLLTGPVYGYGAQAVGVLALVGAVTMLCTPYAGRLVDRHGPGPVNLAALAGVAVSAAVLAAGGLGGLPGLAALAAGTLLLDVAMQGGMVANKARVYALREGSLSRLTTAYMMCAYLGGTGGSWLGVRLYAACGWGAVCALVAALAAAGLLRHLWPRGGGRTGAGGRRRVRPAGRGASGPAAGPAGVPGGTG</sequence>
<feature type="region of interest" description="Disordered" evidence="5">
    <location>
        <begin position="390"/>
        <end position="422"/>
    </location>
</feature>
<evidence type="ECO:0000256" key="6">
    <source>
        <dbReference type="SAM" id="Phobius"/>
    </source>
</evidence>
<evidence type="ECO:0000256" key="5">
    <source>
        <dbReference type="SAM" id="MobiDB-lite"/>
    </source>
</evidence>
<dbReference type="EMBL" id="CP030862">
    <property type="protein sequence ID" value="AXE24438.1"/>
    <property type="molecule type" value="Genomic_DNA"/>
</dbReference>
<protein>
    <submittedName>
        <fullName evidence="8">MFS transporter</fullName>
    </submittedName>
</protein>
<organism evidence="8 9">
    <name type="scientific">Streptomyces globosus</name>
    <dbReference type="NCBI Taxonomy" id="68209"/>
    <lineage>
        <taxon>Bacteria</taxon>
        <taxon>Bacillati</taxon>
        <taxon>Actinomycetota</taxon>
        <taxon>Actinomycetes</taxon>
        <taxon>Kitasatosporales</taxon>
        <taxon>Streptomycetaceae</taxon>
        <taxon>Streptomyces</taxon>
    </lineage>
</organism>
<gene>
    <name evidence="8" type="ORF">C0216_14100</name>
</gene>
<feature type="transmembrane region" description="Helical" evidence="6">
    <location>
        <begin position="127"/>
        <end position="146"/>
    </location>
</feature>
<dbReference type="CDD" id="cd17324">
    <property type="entry name" value="MFS_NepI_like"/>
    <property type="match status" value="1"/>
</dbReference>
<feature type="domain" description="Major facilitator superfamily (MFS) profile" evidence="7">
    <location>
        <begin position="5"/>
        <end position="391"/>
    </location>
</feature>
<feature type="transmembrane region" description="Helical" evidence="6">
    <location>
        <begin position="241"/>
        <end position="263"/>
    </location>
</feature>
<feature type="transmembrane region" description="Helical" evidence="6">
    <location>
        <begin position="333"/>
        <end position="353"/>
    </location>
</feature>
<reference evidence="8 9" key="1">
    <citation type="submission" date="2018-01" db="EMBL/GenBank/DDBJ databases">
        <title>Draft genome Sequence of streptomyces globosus LZH-48.</title>
        <authorList>
            <person name="Ran K."/>
            <person name="Li Z."/>
            <person name="Wei S."/>
            <person name="Dong R."/>
        </authorList>
    </citation>
    <scope>NUCLEOTIDE SEQUENCE [LARGE SCALE GENOMIC DNA]</scope>
    <source>
        <strain evidence="8 9">LZH-48</strain>
    </source>
</reference>
<evidence type="ECO:0000313" key="8">
    <source>
        <dbReference type="EMBL" id="AXE24438.1"/>
    </source>
</evidence>
<dbReference type="OrthoDB" id="9815356at2"/>
<evidence type="ECO:0000313" key="9">
    <source>
        <dbReference type="Proteomes" id="UP000252004"/>
    </source>
</evidence>
<evidence type="ECO:0000256" key="2">
    <source>
        <dbReference type="ARBA" id="ARBA00022692"/>
    </source>
</evidence>
<keyword evidence="4 6" id="KW-0472">Membrane</keyword>
<evidence type="ECO:0000256" key="3">
    <source>
        <dbReference type="ARBA" id="ARBA00022989"/>
    </source>
</evidence>
<dbReference type="RefSeq" id="WP_114055621.1">
    <property type="nucleotide sequence ID" value="NZ_CP030862.1"/>
</dbReference>
<comment type="subcellular location">
    <subcellularLocation>
        <location evidence="1">Cell membrane</location>
        <topology evidence="1">Multi-pass membrane protein</topology>
    </subcellularLocation>
</comment>
<dbReference type="Pfam" id="PF07690">
    <property type="entry name" value="MFS_1"/>
    <property type="match status" value="1"/>
</dbReference>
<dbReference type="GO" id="GO:0005886">
    <property type="term" value="C:plasma membrane"/>
    <property type="evidence" value="ECO:0007669"/>
    <property type="project" value="UniProtKB-SubCell"/>
</dbReference>
<keyword evidence="3 6" id="KW-1133">Transmembrane helix</keyword>
<dbReference type="InterPro" id="IPR020846">
    <property type="entry name" value="MFS_dom"/>
</dbReference>
<dbReference type="SUPFAM" id="SSF103473">
    <property type="entry name" value="MFS general substrate transporter"/>
    <property type="match status" value="1"/>
</dbReference>
<dbReference type="Proteomes" id="UP000252004">
    <property type="component" value="Chromosome"/>
</dbReference>
<feature type="transmembrane region" description="Helical" evidence="6">
    <location>
        <begin position="158"/>
        <end position="180"/>
    </location>
</feature>
<name>A0A344U0L7_9ACTN</name>
<dbReference type="GO" id="GO:0022857">
    <property type="term" value="F:transmembrane transporter activity"/>
    <property type="evidence" value="ECO:0007669"/>
    <property type="project" value="InterPro"/>
</dbReference>
<evidence type="ECO:0000256" key="1">
    <source>
        <dbReference type="ARBA" id="ARBA00004651"/>
    </source>
</evidence>
<keyword evidence="9" id="KW-1185">Reference proteome</keyword>
<feature type="transmembrane region" description="Helical" evidence="6">
    <location>
        <begin position="98"/>
        <end position="120"/>
    </location>
</feature>
<feature type="transmembrane region" description="Helical" evidence="6">
    <location>
        <begin position="40"/>
        <end position="60"/>
    </location>
</feature>
<feature type="compositionally biased region" description="Low complexity" evidence="5">
    <location>
        <begin position="403"/>
        <end position="415"/>
    </location>
</feature>
<proteinExistence type="predicted"/>
<feature type="transmembrane region" description="Helical" evidence="6">
    <location>
        <begin position="359"/>
        <end position="381"/>
    </location>
</feature>
<feature type="transmembrane region" description="Helical" evidence="6">
    <location>
        <begin position="275"/>
        <end position="295"/>
    </location>
</feature>
<keyword evidence="2 6" id="KW-0812">Transmembrane</keyword>
<evidence type="ECO:0000259" key="7">
    <source>
        <dbReference type="PROSITE" id="PS50850"/>
    </source>
</evidence>